<comment type="cofactor">
    <cofactor evidence="6">
        <name>Mg(2+)</name>
        <dbReference type="ChEBI" id="CHEBI:18420"/>
    </cofactor>
</comment>
<sequence length="421" mass="44215">MDDTSTSAPLGFAEAVQTVLRRSGPGSRIVELDIARAAGFAPAEEVFADVDLPPFDRAAMDGFAYRHADLARGPRLRLAGRVAAGETPAPRLAPGECVKIMTGAVVPEDADTVIPVEDTTGYQPRDGFVAFHRPPPRGANIAPRGEDLRAGAAVLRPGALLTAQDIGLLAAVGRRRVRVHDGPRIAFAATGSELREPGDPLPAGCIRNSNAYALWAQVLAARGHAEYLGLLPDEPDALRAALARGLAADILVVSGGISMGELDLVPGALEELGVKIVFRWVRVRPGRPTLFGVREREAAAGPGASARTLVFGLPGNPLSTLFGFDQYVLPAARVFRRHPRPAAPILEGRLDAGVRKKPGNTALIACRSEWAGSGFVLSPLVTHGSADIAGVRGADAIAIIPEEAESPGAGTRVPFRRLHQP</sequence>
<keyword evidence="6" id="KW-0460">Magnesium</keyword>
<dbReference type="Gene3D" id="3.40.980.10">
    <property type="entry name" value="MoaB/Mog-like domain"/>
    <property type="match status" value="1"/>
</dbReference>
<dbReference type="EC" id="2.10.1.1" evidence="6"/>
<evidence type="ECO:0000259" key="7">
    <source>
        <dbReference type="SMART" id="SM00852"/>
    </source>
</evidence>
<proteinExistence type="inferred from homology"/>
<dbReference type="GO" id="GO:0006777">
    <property type="term" value="P:Mo-molybdopterin cofactor biosynthetic process"/>
    <property type="evidence" value="ECO:0007669"/>
    <property type="project" value="UniProtKB-UniRule"/>
</dbReference>
<evidence type="ECO:0000256" key="2">
    <source>
        <dbReference type="ARBA" id="ARBA00005046"/>
    </source>
</evidence>
<dbReference type="CDD" id="cd00887">
    <property type="entry name" value="MoeA"/>
    <property type="match status" value="1"/>
</dbReference>
<dbReference type="SMART" id="SM00852">
    <property type="entry name" value="MoCF_biosynth"/>
    <property type="match status" value="1"/>
</dbReference>
<keyword evidence="6" id="KW-0500">Molybdenum</keyword>
<dbReference type="InterPro" id="IPR038987">
    <property type="entry name" value="MoeA-like"/>
</dbReference>
<dbReference type="PANTHER" id="PTHR10192">
    <property type="entry name" value="MOLYBDOPTERIN BIOSYNTHESIS PROTEIN"/>
    <property type="match status" value="1"/>
</dbReference>
<name>A0A937XDM1_UNCEI</name>
<evidence type="ECO:0000256" key="6">
    <source>
        <dbReference type="RuleBase" id="RU365090"/>
    </source>
</evidence>
<comment type="similarity">
    <text evidence="3 6">Belongs to the MoeA family.</text>
</comment>
<dbReference type="PANTHER" id="PTHR10192:SF5">
    <property type="entry name" value="GEPHYRIN"/>
    <property type="match status" value="1"/>
</dbReference>
<comment type="pathway">
    <text evidence="2 6">Cofactor biosynthesis; molybdopterin biosynthesis.</text>
</comment>
<dbReference type="PROSITE" id="PS01079">
    <property type="entry name" value="MOCF_BIOSYNTHESIS_2"/>
    <property type="match status" value="1"/>
</dbReference>
<keyword evidence="6" id="KW-0808">Transferase</keyword>
<dbReference type="SUPFAM" id="SSF53218">
    <property type="entry name" value="Molybdenum cofactor biosynthesis proteins"/>
    <property type="match status" value="1"/>
</dbReference>
<dbReference type="Pfam" id="PF00994">
    <property type="entry name" value="MoCF_biosynth"/>
    <property type="match status" value="1"/>
</dbReference>
<feature type="domain" description="MoaB/Mog" evidence="7">
    <location>
        <begin position="186"/>
        <end position="334"/>
    </location>
</feature>
<dbReference type="GO" id="GO:0061599">
    <property type="term" value="F:molybdopterin molybdotransferase activity"/>
    <property type="evidence" value="ECO:0007669"/>
    <property type="project" value="UniProtKB-UniRule"/>
</dbReference>
<dbReference type="InterPro" id="IPR036688">
    <property type="entry name" value="MoeA_C_domain_IV_sf"/>
</dbReference>
<accession>A0A937XDM1</accession>
<dbReference type="Pfam" id="PF03453">
    <property type="entry name" value="MoeA_N"/>
    <property type="match status" value="1"/>
</dbReference>
<dbReference type="AlphaFoldDB" id="A0A937XDM1"/>
<dbReference type="Proteomes" id="UP000748308">
    <property type="component" value="Unassembled WGS sequence"/>
</dbReference>
<reference evidence="8" key="1">
    <citation type="submission" date="2019-03" db="EMBL/GenBank/DDBJ databases">
        <title>Lake Tanganyika Metagenome-Assembled Genomes (MAGs).</title>
        <authorList>
            <person name="Tran P."/>
        </authorList>
    </citation>
    <scope>NUCLEOTIDE SEQUENCE</scope>
    <source>
        <strain evidence="8">M_DeepCast_400m_m2_100</strain>
    </source>
</reference>
<evidence type="ECO:0000313" key="9">
    <source>
        <dbReference type="Proteomes" id="UP000748308"/>
    </source>
</evidence>
<dbReference type="EMBL" id="VGIY01000236">
    <property type="protein sequence ID" value="MBM3317998.1"/>
    <property type="molecule type" value="Genomic_DNA"/>
</dbReference>
<dbReference type="NCBIfam" id="NF045515">
    <property type="entry name" value="Glp_gephyrin"/>
    <property type="match status" value="1"/>
</dbReference>
<comment type="function">
    <text evidence="1 6">Catalyzes the insertion of molybdate into adenylated molybdopterin with the concomitant release of AMP.</text>
</comment>
<evidence type="ECO:0000256" key="3">
    <source>
        <dbReference type="ARBA" id="ARBA00010763"/>
    </source>
</evidence>
<evidence type="ECO:0000256" key="5">
    <source>
        <dbReference type="ARBA" id="ARBA00047317"/>
    </source>
</evidence>
<dbReference type="InterPro" id="IPR036135">
    <property type="entry name" value="MoeA_linker/N_sf"/>
</dbReference>
<comment type="caution">
    <text evidence="8">The sequence shown here is derived from an EMBL/GenBank/DDBJ whole genome shotgun (WGS) entry which is preliminary data.</text>
</comment>
<dbReference type="Gene3D" id="2.40.340.10">
    <property type="entry name" value="MoeA, C-terminal, domain IV"/>
    <property type="match status" value="1"/>
</dbReference>
<organism evidence="8 9">
    <name type="scientific">Eiseniibacteriota bacterium</name>
    <dbReference type="NCBI Taxonomy" id="2212470"/>
    <lineage>
        <taxon>Bacteria</taxon>
        <taxon>Candidatus Eiseniibacteriota</taxon>
    </lineage>
</organism>
<keyword evidence="6" id="KW-0479">Metal-binding</keyword>
<dbReference type="InterPro" id="IPR001453">
    <property type="entry name" value="MoaB/Mog_dom"/>
</dbReference>
<evidence type="ECO:0000313" key="8">
    <source>
        <dbReference type="EMBL" id="MBM3317998.1"/>
    </source>
</evidence>
<dbReference type="Gene3D" id="3.90.105.10">
    <property type="entry name" value="Molybdopterin biosynthesis moea protein, domain 2"/>
    <property type="match status" value="1"/>
</dbReference>
<protein>
    <recommendedName>
        <fullName evidence="6">Molybdopterin molybdenumtransferase</fullName>
        <ecNumber evidence="6">2.10.1.1</ecNumber>
    </recommendedName>
</protein>
<dbReference type="InterPro" id="IPR008284">
    <property type="entry name" value="MoCF_biosynth_CS"/>
</dbReference>
<evidence type="ECO:0000256" key="1">
    <source>
        <dbReference type="ARBA" id="ARBA00002901"/>
    </source>
</evidence>
<gene>
    <name evidence="8" type="ORF">FJY75_09120</name>
</gene>
<dbReference type="InterPro" id="IPR005110">
    <property type="entry name" value="MoeA_linker/N"/>
</dbReference>
<keyword evidence="4 6" id="KW-0501">Molybdenum cofactor biosynthesis</keyword>
<dbReference type="GO" id="GO:0046872">
    <property type="term" value="F:metal ion binding"/>
    <property type="evidence" value="ECO:0007669"/>
    <property type="project" value="UniProtKB-UniRule"/>
</dbReference>
<dbReference type="SUPFAM" id="SSF63882">
    <property type="entry name" value="MoeA N-terminal region -like"/>
    <property type="match status" value="1"/>
</dbReference>
<evidence type="ECO:0000256" key="4">
    <source>
        <dbReference type="ARBA" id="ARBA00023150"/>
    </source>
</evidence>
<dbReference type="GO" id="GO:0005829">
    <property type="term" value="C:cytosol"/>
    <property type="evidence" value="ECO:0007669"/>
    <property type="project" value="TreeGrafter"/>
</dbReference>
<dbReference type="InterPro" id="IPR036425">
    <property type="entry name" value="MoaB/Mog-like_dom_sf"/>
</dbReference>
<dbReference type="SUPFAM" id="SSF63867">
    <property type="entry name" value="MoeA C-terminal domain-like"/>
    <property type="match status" value="1"/>
</dbReference>
<comment type="catalytic activity">
    <reaction evidence="5">
        <text>adenylyl-molybdopterin + molybdate = Mo-molybdopterin + AMP + H(+)</text>
        <dbReference type="Rhea" id="RHEA:35047"/>
        <dbReference type="ChEBI" id="CHEBI:15378"/>
        <dbReference type="ChEBI" id="CHEBI:36264"/>
        <dbReference type="ChEBI" id="CHEBI:62727"/>
        <dbReference type="ChEBI" id="CHEBI:71302"/>
        <dbReference type="ChEBI" id="CHEBI:456215"/>
        <dbReference type="EC" id="2.10.1.1"/>
    </reaction>
</comment>
<dbReference type="Gene3D" id="2.170.190.11">
    <property type="entry name" value="Molybdopterin biosynthesis moea protein, domain 3"/>
    <property type="match status" value="1"/>
</dbReference>